<dbReference type="SMART" id="SM00233">
    <property type="entry name" value="PH"/>
    <property type="match status" value="1"/>
</dbReference>
<evidence type="ECO:0000256" key="3">
    <source>
        <dbReference type="ARBA" id="ARBA00023055"/>
    </source>
</evidence>
<evidence type="ECO:0000259" key="5">
    <source>
        <dbReference type="PROSITE" id="PS50003"/>
    </source>
</evidence>
<dbReference type="InterPro" id="IPR001849">
    <property type="entry name" value="PH_domain"/>
</dbReference>
<keyword evidence="3" id="KW-0445">Lipid transport</keyword>
<dbReference type="PANTHER" id="PTHR10972:SF88">
    <property type="entry name" value="OXYSTEROL-BINDING PROTEIN-RELATED PROTEIN 2B"/>
    <property type="match status" value="1"/>
</dbReference>
<name>A0A834YBI2_TETSI</name>
<dbReference type="Proteomes" id="UP000655225">
    <property type="component" value="Unassembled WGS sequence"/>
</dbReference>
<dbReference type="OMA" id="YAKLRWP"/>
<dbReference type="OrthoDB" id="14833at2759"/>
<feature type="domain" description="PH" evidence="5">
    <location>
        <begin position="27"/>
        <end position="153"/>
    </location>
</feature>
<dbReference type="SUPFAM" id="SSF50729">
    <property type="entry name" value="PH domain-like"/>
    <property type="match status" value="1"/>
</dbReference>
<accession>A0A834YBI2</accession>
<dbReference type="Pfam" id="PF15413">
    <property type="entry name" value="PH_11"/>
    <property type="match status" value="1"/>
</dbReference>
<dbReference type="Gene3D" id="2.30.29.30">
    <property type="entry name" value="Pleckstrin-homology domain (PH domain)/Phosphotyrosine-binding domain (PTB)"/>
    <property type="match status" value="1"/>
</dbReference>
<dbReference type="GO" id="GO:0006869">
    <property type="term" value="P:lipid transport"/>
    <property type="evidence" value="ECO:0007669"/>
    <property type="project" value="UniProtKB-KW"/>
</dbReference>
<keyword evidence="7" id="KW-1185">Reference proteome</keyword>
<reference evidence="6 7" key="1">
    <citation type="submission" date="2020-04" db="EMBL/GenBank/DDBJ databases">
        <title>Plant Genome Project.</title>
        <authorList>
            <person name="Zhang R.-G."/>
        </authorList>
    </citation>
    <scope>NUCLEOTIDE SEQUENCE [LARGE SCALE GENOMIC DNA]</scope>
    <source>
        <strain evidence="6">YNK0</strain>
        <tissue evidence="6">Leaf</tissue>
    </source>
</reference>
<organism evidence="6 7">
    <name type="scientific">Tetracentron sinense</name>
    <name type="common">Spur-leaf</name>
    <dbReference type="NCBI Taxonomy" id="13715"/>
    <lineage>
        <taxon>Eukaryota</taxon>
        <taxon>Viridiplantae</taxon>
        <taxon>Streptophyta</taxon>
        <taxon>Embryophyta</taxon>
        <taxon>Tracheophyta</taxon>
        <taxon>Spermatophyta</taxon>
        <taxon>Magnoliopsida</taxon>
        <taxon>Trochodendrales</taxon>
        <taxon>Trochodendraceae</taxon>
        <taxon>Tetracentron</taxon>
    </lineage>
</organism>
<evidence type="ECO:0000313" key="7">
    <source>
        <dbReference type="Proteomes" id="UP000655225"/>
    </source>
</evidence>
<gene>
    <name evidence="6" type="ORF">HHK36_028685</name>
</gene>
<evidence type="ECO:0000256" key="2">
    <source>
        <dbReference type="ARBA" id="ARBA00022448"/>
    </source>
</evidence>
<proteinExistence type="predicted"/>
<dbReference type="GO" id="GO:0016020">
    <property type="term" value="C:membrane"/>
    <property type="evidence" value="ECO:0007669"/>
    <property type="project" value="TreeGrafter"/>
</dbReference>
<comment type="function">
    <text evidence="1">May be involved in the transport of sterols.</text>
</comment>
<dbReference type="InterPro" id="IPR011993">
    <property type="entry name" value="PH-like_dom_sf"/>
</dbReference>
<evidence type="ECO:0000313" key="6">
    <source>
        <dbReference type="EMBL" id="KAF8379253.1"/>
    </source>
</evidence>
<dbReference type="PROSITE" id="PS50003">
    <property type="entry name" value="PH_DOMAIN"/>
    <property type="match status" value="1"/>
</dbReference>
<keyword evidence="2" id="KW-0813">Transport</keyword>
<dbReference type="GO" id="GO:0032934">
    <property type="term" value="F:sterol binding"/>
    <property type="evidence" value="ECO:0007669"/>
    <property type="project" value="TreeGrafter"/>
</dbReference>
<comment type="caution">
    <text evidence="6">The sequence shown here is derived from an EMBL/GenBank/DDBJ whole genome shotgun (WGS) entry which is preliminary data.</text>
</comment>
<evidence type="ECO:0000256" key="1">
    <source>
        <dbReference type="ARBA" id="ARBA00003361"/>
    </source>
</evidence>
<dbReference type="GO" id="GO:0005829">
    <property type="term" value="C:cytosol"/>
    <property type="evidence" value="ECO:0007669"/>
    <property type="project" value="TreeGrafter"/>
</dbReference>
<sequence>MTSCFPSGSTVVSGVSEINAGRETGSYVNVAGVLYKWTNYGKGWRLRWFLLRNGVLSYSKIRLSENVNLLSTSDEVRVIGDVSSARLSRLNSSGRRKQQKTIGVVHLKISSFRESKSDDKRFYIFTATKTLHLRTDSKRDRVAWVDALVSTRSLFSLRPLHDTLSLVPSDRFLSTEKLRSRLLEEGISEVLVKDCEQIMLSEFSEIQGQLKVLCEDRSNLLDTIRQLEVGLT</sequence>
<keyword evidence="4" id="KW-0446">Lipid-binding</keyword>
<protein>
    <recommendedName>
        <fullName evidence="5">PH domain-containing protein</fullName>
    </recommendedName>
</protein>
<dbReference type="PANTHER" id="PTHR10972">
    <property type="entry name" value="OXYSTEROL-BINDING PROTEIN-RELATED"/>
    <property type="match status" value="1"/>
</dbReference>
<evidence type="ECO:0000256" key="4">
    <source>
        <dbReference type="ARBA" id="ARBA00023121"/>
    </source>
</evidence>
<dbReference type="InterPro" id="IPR000648">
    <property type="entry name" value="Oxysterol-bd"/>
</dbReference>
<dbReference type="AlphaFoldDB" id="A0A834YBI2"/>
<dbReference type="EMBL" id="JABCRI010000022">
    <property type="protein sequence ID" value="KAF8379253.1"/>
    <property type="molecule type" value="Genomic_DNA"/>
</dbReference>